<dbReference type="GO" id="GO:0016798">
    <property type="term" value="F:hydrolase activity, acting on glycosyl bonds"/>
    <property type="evidence" value="ECO:0007669"/>
    <property type="project" value="UniProtKB-KW"/>
</dbReference>
<dbReference type="SUPFAM" id="SSF51445">
    <property type="entry name" value="(Trans)glycosidases"/>
    <property type="match status" value="1"/>
</dbReference>
<dbReference type="CDD" id="cd02853">
    <property type="entry name" value="E_set_MTHase_like_N"/>
    <property type="match status" value="1"/>
</dbReference>
<dbReference type="RefSeq" id="WP_163945997.1">
    <property type="nucleotide sequence ID" value="NZ_JAAFZH010000003.1"/>
</dbReference>
<feature type="domain" description="Glycosyl hydrolase family 13 catalytic" evidence="2">
    <location>
        <begin position="95"/>
        <end position="484"/>
    </location>
</feature>
<dbReference type="PANTHER" id="PTHR43002">
    <property type="entry name" value="GLYCOGEN DEBRANCHING ENZYME"/>
    <property type="match status" value="1"/>
</dbReference>
<evidence type="ECO:0000256" key="1">
    <source>
        <dbReference type="ARBA" id="ARBA00008061"/>
    </source>
</evidence>
<dbReference type="Proteomes" id="UP000474175">
    <property type="component" value="Unassembled WGS sequence"/>
</dbReference>
<protein>
    <submittedName>
        <fullName evidence="3">DUF3459 domain-containing protein</fullName>
    </submittedName>
</protein>
<dbReference type="InterPro" id="IPR013783">
    <property type="entry name" value="Ig-like_fold"/>
</dbReference>
<dbReference type="InterPro" id="IPR017853">
    <property type="entry name" value="GH"/>
</dbReference>
<comment type="caution">
    <text evidence="3">The sequence shown here is derived from an EMBL/GenBank/DDBJ whole genome shotgun (WGS) entry which is preliminary data.</text>
</comment>
<dbReference type="AlphaFoldDB" id="A0A6L9L312"/>
<evidence type="ECO:0000259" key="2">
    <source>
        <dbReference type="SMART" id="SM00642"/>
    </source>
</evidence>
<keyword evidence="4" id="KW-1185">Reference proteome</keyword>
<reference evidence="3 4" key="1">
    <citation type="submission" date="2020-02" db="EMBL/GenBank/DDBJ databases">
        <title>Draft genome sequence of two Spirosoma agri KCTC 52727 and Spirosoma terrae KCTC 52035.</title>
        <authorList>
            <person name="Rojas J."/>
            <person name="Ambika Manirajan B."/>
            <person name="Suarez C."/>
            <person name="Ratering S."/>
            <person name="Schnell S."/>
        </authorList>
    </citation>
    <scope>NUCLEOTIDE SEQUENCE [LARGE SCALE GENOMIC DNA]</scope>
    <source>
        <strain evidence="3 4">KCTC 52035</strain>
    </source>
</reference>
<dbReference type="Gene3D" id="2.60.40.10">
    <property type="entry name" value="Immunoglobulins"/>
    <property type="match status" value="1"/>
</dbReference>
<evidence type="ECO:0000313" key="4">
    <source>
        <dbReference type="Proteomes" id="UP000474175"/>
    </source>
</evidence>
<dbReference type="InterPro" id="IPR006047">
    <property type="entry name" value="GH13_cat_dom"/>
</dbReference>
<evidence type="ECO:0000313" key="3">
    <source>
        <dbReference type="EMBL" id="NDU94955.1"/>
    </source>
</evidence>
<dbReference type="SUPFAM" id="SSF81296">
    <property type="entry name" value="E set domains"/>
    <property type="match status" value="1"/>
</dbReference>
<dbReference type="EMBL" id="JAAFZH010000003">
    <property type="protein sequence ID" value="NDU94955.1"/>
    <property type="molecule type" value="Genomic_DNA"/>
</dbReference>
<name>A0A6L9L312_9BACT</name>
<dbReference type="SUPFAM" id="SSF51011">
    <property type="entry name" value="Glycosyl hydrolase domain"/>
    <property type="match status" value="1"/>
</dbReference>
<comment type="similarity">
    <text evidence="1">Belongs to the glycosyl hydrolase 13 family.</text>
</comment>
<dbReference type="InterPro" id="IPR014756">
    <property type="entry name" value="Ig_E-set"/>
</dbReference>
<dbReference type="Gene3D" id="3.20.20.80">
    <property type="entry name" value="Glycosidases"/>
    <property type="match status" value="1"/>
</dbReference>
<organism evidence="3 4">
    <name type="scientific">Spirosoma terrae</name>
    <dbReference type="NCBI Taxonomy" id="1968276"/>
    <lineage>
        <taxon>Bacteria</taxon>
        <taxon>Pseudomonadati</taxon>
        <taxon>Bacteroidota</taxon>
        <taxon>Cytophagia</taxon>
        <taxon>Cytophagales</taxon>
        <taxon>Cytophagaceae</taxon>
        <taxon>Spirosoma</taxon>
    </lineage>
</organism>
<dbReference type="GO" id="GO:0005975">
    <property type="term" value="P:carbohydrate metabolic process"/>
    <property type="evidence" value="ECO:0007669"/>
    <property type="project" value="InterPro"/>
</dbReference>
<dbReference type="SMART" id="SM00642">
    <property type="entry name" value="Aamy"/>
    <property type="match status" value="1"/>
</dbReference>
<accession>A0A6L9L312</accession>
<proteinExistence type="inferred from homology"/>
<dbReference type="Pfam" id="PF00128">
    <property type="entry name" value="Alpha-amylase"/>
    <property type="match status" value="1"/>
</dbReference>
<gene>
    <name evidence="3" type="ORF">GK108_08730</name>
</gene>
<sequence length="582" mass="66451">MMSQPDPGRRTLGVTFTAEQTAHVVVWAPLAKSIAVAVNSDPQTIPLAKDEEGYWHTNTEQIKPGDLYKFVINNEIEYADPAALMLPHGIFGSSQAFDTSSFYWEDEHWINPPVDEYIIYELDINGFTPEGTIKAIIKKLSYLKKLGVNAMLIRPVVPFPESRERSGGFLYAVQASYGTPAHLQQLVNACHFEGIAVILDLAYNGPSQRRNMVIDTGRSGRKQSAQQHRAILDQETQREADQRYLIENALMWFRDFHVDALRLEDFHAQADWEELLQSIRSHTNALTNQTGRHYYLLIEHETPGKIVSGCDDSERSVSVKSIDESNTLGYYDDCKNARHQSRAFQENYIYDQQFSSVLKSFFDREDDMSQGEPMISISQNCNRSNNYLFQTYSDEYIDRESLKLMAGYIMVSPCIPTVFMGEEWGMANPFREVMESALVGSGCSESTVAQVEKTAAVAALPWENLSQCADKTLFSYYQALTRLRRQQPALYHLNRRQTETIHDEEQQTMILHRWYKNNHVLCLMNFSPEKQTMKVPDLSKEWQKLLDSGDPVWQGLQASPDRLADADTITLQPESIVIYKAV</sequence>